<organism evidence="1 2">
    <name type="scientific">Eretmocerus hayati</name>
    <dbReference type="NCBI Taxonomy" id="131215"/>
    <lineage>
        <taxon>Eukaryota</taxon>
        <taxon>Metazoa</taxon>
        <taxon>Ecdysozoa</taxon>
        <taxon>Arthropoda</taxon>
        <taxon>Hexapoda</taxon>
        <taxon>Insecta</taxon>
        <taxon>Pterygota</taxon>
        <taxon>Neoptera</taxon>
        <taxon>Endopterygota</taxon>
        <taxon>Hymenoptera</taxon>
        <taxon>Apocrita</taxon>
        <taxon>Proctotrupomorpha</taxon>
        <taxon>Chalcidoidea</taxon>
        <taxon>Aphelinidae</taxon>
        <taxon>Aphelininae</taxon>
        <taxon>Eretmocerus</taxon>
    </lineage>
</organism>
<proteinExistence type="predicted"/>
<dbReference type="EMBL" id="CM056743">
    <property type="protein sequence ID" value="KAJ8673708.1"/>
    <property type="molecule type" value="Genomic_DNA"/>
</dbReference>
<reference evidence="1" key="1">
    <citation type="submission" date="2023-04" db="EMBL/GenBank/DDBJ databases">
        <title>A chromosome-level genome assembly of the parasitoid wasp Eretmocerus hayati.</title>
        <authorList>
            <person name="Zhong Y."/>
            <person name="Liu S."/>
            <person name="Liu Y."/>
        </authorList>
    </citation>
    <scope>NUCLEOTIDE SEQUENCE</scope>
    <source>
        <strain evidence="1">ZJU_SS_LIU_2023</strain>
    </source>
</reference>
<comment type="caution">
    <text evidence="1">The sequence shown here is derived from an EMBL/GenBank/DDBJ whole genome shotgun (WGS) entry which is preliminary data.</text>
</comment>
<accession>A0ACC2NS63</accession>
<evidence type="ECO:0000313" key="2">
    <source>
        <dbReference type="Proteomes" id="UP001239111"/>
    </source>
</evidence>
<evidence type="ECO:0000313" key="1">
    <source>
        <dbReference type="EMBL" id="KAJ8673708.1"/>
    </source>
</evidence>
<keyword evidence="2" id="KW-1185">Reference proteome</keyword>
<name>A0ACC2NS63_9HYME</name>
<dbReference type="Proteomes" id="UP001239111">
    <property type="component" value="Chromosome 3"/>
</dbReference>
<sequence>MPEERKPSVGPTELAVENGTSSPSKSPMSKGKQALARITLLDGTVKDFTIDRKAKGHELLDKVCQSMNLLEKDYFGLNYEDKYDSRCWLDVERRISKFLKHEPWKFNFEVKFYPPDPAQLQEDITRYQLCLQIRNDIITGRLPCSFVTHALLGSYLVQSEFGDYDADEHGRSYLGDFKFAPNQTPELLEKVMDLHRTHKGQTPAEAELHYLENAKKLAMYGVDLHPAKDSEGVDILLGVCSTGLSVYRDRLRINRFAWPKILKISYKRHNFYIKIRPGEFEQFESTIGFKLANHRAAKKLWKTCVEHHTFFRLMTPEPLKKVGLIPHLGSSFRYSGRTHYETKKIPIDRQPPKFERFLSGRRITSRSMDSSSQPVLSSLGTPQNLDSYDTEPSKRHTLSYEPDTSNTMEHIDQRPSPIKKQKEKKLIGGIPVLPSGVLSKMRKQQKNQNEKENRNDLNKSDASSQPQNDSSLQLESSIDEKTPTKKDLKKKDRRSDKTPEKTPEKPEKSDKGKKEKVKSPISSLFSKRSIGGDKDDKNKKQKKNEKEQQQQKADLNDSNKSATDSEILESSGLTAADRSLSSVTATPDKQQTIEKQQPAFTKPYEYVEQASSPSKKRLPHQGFSYDKPSSPTSPETPTPSFGSRKATGLAFSYAPGENKKLEEQAEKRRAKDGTDPSKPSTITATATATARPATDDAKSAAAAASLKTPGLDYVQSAGLKEQQKPGVTPAPVVTKPTTQPPAPPTVPPSTGATTPSPSKAAKTLGGGLLASLGKQLHREPTKSPGRPTSPSAAGSAALIKGEVAAKSQEAAVAAPVPTGEEATLHHVLPLPEGTRVIGGLLCTREGKPLDQSTLGPEGARLVDGKIVGKDGKPLKKADFGPNGLQVINGLVCRAKDGKPAQQPTALELGDLAYGIKDGLVCGPDGQPLSQRGLGVTGHIKDGIVLAGKGNKPLAYCKLGDEGSLVKDGLVFGADGRPLTTQGSYGADGNYIVGGIVCRSDGKPLEQPALLPDATYIADGLIYGRDGKPLASGDLGHEGHYVTEGKVYAKDGKPAKHVTFASDGSNVKDGVLYGKDGRFLSQGSLLPSGSHLSHGKVVGRDGKPVKHAFYKPDGSYVKDGIIHARDGRPFNQIPPIADGAYAKNGFIYDRAGKPLNQNLFRPDATSIRDGTVLDANGQPLKQGTLGRDGLAVKDGQVVGKDGKPVKQESLGSNGSYAKKGLAHAKSGKLLNQDSLIPENLSIKDGKIVNRDGKPVKAVFFRPDGSFVREGIVYGQDGKPLNLSSSLPEDGFIANGVIFDQSGKPLNRDLFGSDGSYVSGGLIYDREGRLVAEGSFGPDGNKIKNGLIIGRDGEPLTQDDNGPDQLAVKQGKIVDSQGQPKNQASLLPDGCYIRDGVVYDVNERPLKQGAFRPDGSYIKDGLIHGWGGQLLNSGSALPSGYYVEEGRLYGKDKKPLNHSSFGTEDGYIQNGFIYGKDMKPLKRGTFGDEGAYIQDGSIYSPERSPLNKKLSIVTISYYRYGLLVDKDGKPVKEAIFDEDGATVKQGKIYDRTGRPLTQTRVNPDGTIVKNGLTMGSNGKPLLKGPLAPETCYVKAGKVYEASGQPLTQEAFGSEGLKVVQGVVVDDSNRPVKNATFDSEGNAVKDGLVVSPQGKPLDKYYTTITISLIKKGLICNKDGSPVSSGTFSEDGSYVKDGKVYEKTGKPKNQESFDENGSFIKDGIVYASSGKPLDKEDVSIRDLKNIATKLNVPKQKKTPVPVSTPTIVKSTTKQSMVKDNEGVTQNVEERVEDLTPGGTGQVTVSTHTNKAEAPSDGTAPYISATAVTTRTATMHEDLEKNQKTSQVEEKTVAHTTATSATRQEQRTVTQEVRTTSHVLSGEQGDPAGIVATESHVYTGEPENNVTTTTTVPLVATESRKVAVESEDGTYSATGEIVSSQTISSKTRTVETITYKTERDGVVETRVEQKITIQSDGDPIDHDKALAEAIQQATAMNPDMTVEKIEIQQQTAP</sequence>
<protein>
    <submittedName>
        <fullName evidence="1">Uncharacterized protein</fullName>
    </submittedName>
</protein>
<gene>
    <name evidence="1" type="ORF">QAD02_004970</name>
</gene>